<feature type="region of interest" description="Disordered" evidence="1">
    <location>
        <begin position="42"/>
        <end position="63"/>
    </location>
</feature>
<comment type="caution">
    <text evidence="4">The sequence shown here is derived from an EMBL/GenBank/DDBJ whole genome shotgun (WGS) entry which is preliminary data.</text>
</comment>
<feature type="transmembrane region" description="Helical" evidence="2">
    <location>
        <begin position="693"/>
        <end position="714"/>
    </location>
</feature>
<dbReference type="PANTHER" id="PTHR21585">
    <property type="entry name" value="FULL-LENGTH CDNA CLONE CS0DC025YL05 OF NEUROBLASTOMA"/>
    <property type="match status" value="1"/>
</dbReference>
<keyword evidence="3" id="KW-0732">Signal</keyword>
<evidence type="ECO:0000256" key="3">
    <source>
        <dbReference type="SAM" id="SignalP"/>
    </source>
</evidence>
<feature type="chain" id="PRO_5043406094" description="Armadillo-like helical domain-containing protein 4" evidence="3">
    <location>
        <begin position="22"/>
        <end position="754"/>
    </location>
</feature>
<feature type="compositionally biased region" description="Low complexity" evidence="1">
    <location>
        <begin position="399"/>
        <end position="411"/>
    </location>
</feature>
<feature type="compositionally biased region" description="Low complexity" evidence="1">
    <location>
        <begin position="43"/>
        <end position="54"/>
    </location>
</feature>
<evidence type="ECO:0000313" key="5">
    <source>
        <dbReference type="Proteomes" id="UP000823561"/>
    </source>
</evidence>
<accession>A0AAV6GUS2</accession>
<feature type="region of interest" description="Disordered" evidence="1">
    <location>
        <begin position="261"/>
        <end position="420"/>
    </location>
</feature>
<feature type="compositionally biased region" description="Acidic residues" evidence="1">
    <location>
        <begin position="615"/>
        <end position="645"/>
    </location>
</feature>
<feature type="compositionally biased region" description="Low complexity" evidence="1">
    <location>
        <begin position="478"/>
        <end position="487"/>
    </location>
</feature>
<keyword evidence="2" id="KW-0472">Membrane</keyword>
<protein>
    <recommendedName>
        <fullName evidence="6">Armadillo-like helical domain-containing protein 4</fullName>
    </recommendedName>
</protein>
<keyword evidence="2" id="KW-1133">Transmembrane helix</keyword>
<evidence type="ECO:0000256" key="2">
    <source>
        <dbReference type="SAM" id="Phobius"/>
    </source>
</evidence>
<evidence type="ECO:0000313" key="4">
    <source>
        <dbReference type="EMBL" id="KAG5277326.1"/>
    </source>
</evidence>
<name>A0AAV6GUS2_9TELE</name>
<feature type="region of interest" description="Disordered" evidence="1">
    <location>
        <begin position="520"/>
        <end position="665"/>
    </location>
</feature>
<feature type="compositionally biased region" description="Basic and acidic residues" evidence="1">
    <location>
        <begin position="191"/>
        <end position="211"/>
    </location>
</feature>
<dbReference type="EMBL" id="JADWDJ010000008">
    <property type="protein sequence ID" value="KAG5277326.1"/>
    <property type="molecule type" value="Genomic_DNA"/>
</dbReference>
<feature type="compositionally biased region" description="Low complexity" evidence="1">
    <location>
        <begin position="362"/>
        <end position="375"/>
    </location>
</feature>
<dbReference type="Proteomes" id="UP000823561">
    <property type="component" value="Chromosome 8"/>
</dbReference>
<feature type="compositionally biased region" description="Polar residues" evidence="1">
    <location>
        <begin position="570"/>
        <end position="595"/>
    </location>
</feature>
<gene>
    <name evidence="4" type="ORF">AALO_G00116260</name>
</gene>
<feature type="compositionally biased region" description="Polar residues" evidence="1">
    <location>
        <begin position="171"/>
        <end position="188"/>
    </location>
</feature>
<evidence type="ECO:0008006" key="6">
    <source>
        <dbReference type="Google" id="ProtNLM"/>
    </source>
</evidence>
<dbReference type="PANTHER" id="PTHR21585:SF0">
    <property type="entry name" value="ARMADILLO-LIKE HELICAL DOMAIN-CONTAINING PROTEIN 4"/>
    <property type="match status" value="1"/>
</dbReference>
<feature type="signal peptide" evidence="3">
    <location>
        <begin position="1"/>
        <end position="21"/>
    </location>
</feature>
<reference evidence="4" key="1">
    <citation type="submission" date="2020-10" db="EMBL/GenBank/DDBJ databases">
        <title>Chromosome-scale genome assembly of the Allis shad, Alosa alosa.</title>
        <authorList>
            <person name="Margot Z."/>
            <person name="Christophe K."/>
            <person name="Cabau C."/>
            <person name="Louis A."/>
            <person name="Berthelot C."/>
            <person name="Parey E."/>
            <person name="Roest Crollius H."/>
            <person name="Montfort J."/>
            <person name="Robinson-Rechavi M."/>
            <person name="Bucao C."/>
            <person name="Bouchez O."/>
            <person name="Gislard M."/>
            <person name="Lluch J."/>
            <person name="Milhes M."/>
            <person name="Lampietro C."/>
            <person name="Lopez Roques C."/>
            <person name="Donnadieu C."/>
            <person name="Braasch I."/>
            <person name="Desvignes T."/>
            <person name="Postlethwait J."/>
            <person name="Bobe J."/>
            <person name="Guiguen Y."/>
        </authorList>
    </citation>
    <scope>NUCLEOTIDE SEQUENCE</scope>
    <source>
        <strain evidence="4">M-15738</strain>
        <tissue evidence="4">Blood</tissue>
    </source>
</reference>
<feature type="compositionally biased region" description="Polar residues" evidence="1">
    <location>
        <begin position="382"/>
        <end position="394"/>
    </location>
</feature>
<evidence type="ECO:0000256" key="1">
    <source>
        <dbReference type="SAM" id="MobiDB-lite"/>
    </source>
</evidence>
<feature type="compositionally biased region" description="Acidic residues" evidence="1">
    <location>
        <begin position="212"/>
        <end position="223"/>
    </location>
</feature>
<dbReference type="AlphaFoldDB" id="A0AAV6GUS2"/>
<feature type="region of interest" description="Disordered" evidence="1">
    <location>
        <begin position="83"/>
        <end position="130"/>
    </location>
</feature>
<organism evidence="4 5">
    <name type="scientific">Alosa alosa</name>
    <name type="common">allis shad</name>
    <dbReference type="NCBI Taxonomy" id="278164"/>
    <lineage>
        <taxon>Eukaryota</taxon>
        <taxon>Metazoa</taxon>
        <taxon>Chordata</taxon>
        <taxon>Craniata</taxon>
        <taxon>Vertebrata</taxon>
        <taxon>Euteleostomi</taxon>
        <taxon>Actinopterygii</taxon>
        <taxon>Neopterygii</taxon>
        <taxon>Teleostei</taxon>
        <taxon>Clupei</taxon>
        <taxon>Clupeiformes</taxon>
        <taxon>Clupeoidei</taxon>
        <taxon>Clupeidae</taxon>
        <taxon>Alosa</taxon>
    </lineage>
</organism>
<feature type="compositionally biased region" description="Low complexity" evidence="1">
    <location>
        <begin position="83"/>
        <end position="97"/>
    </location>
</feature>
<feature type="region of interest" description="Disordered" evidence="1">
    <location>
        <begin position="146"/>
        <end position="228"/>
    </location>
</feature>
<feature type="region of interest" description="Disordered" evidence="1">
    <location>
        <begin position="470"/>
        <end position="498"/>
    </location>
</feature>
<proteinExistence type="predicted"/>
<dbReference type="InterPro" id="IPR031524">
    <property type="entry name" value="ARMH4"/>
</dbReference>
<keyword evidence="5" id="KW-1185">Reference proteome</keyword>
<keyword evidence="2" id="KW-0812">Transmembrane</keyword>
<sequence>MVGFWTLLGLYLAVSCLSTQAAPLAPEAQGTFPPGALGCTARQDGQAQEQAADGLEARHAQRWSQECPSVPRLAQALVPAAEAEATAARLTEGGPETAAREEEEEEEKEGRIPEGLVQEEAREEEARGQVTLTTTSTTTTTTITTTTTTTTSMAAAGSVATQSSVEERRSSSALVTSTPSTAAEQQVPWQRPDRLADRHRDAAEPGDRVAEEEAEEEEEEGEGEGVAHFLHSVSVTVSPATDGKRGRAAAYAATAAAAVATVPPSAKPAMPTAAPPSEGPSGRETDGWGETQMAQQSGDPAQAGGQATRGQRSGSHAHTPGTPRGATPEGHWGGYEGQWEATLTRAPQGMLTPPDSESGRGVVATAASAPPSSSVQHGLLSPSLQPGDSTSSVERMSEEAGAGATSPASGPDWASQLPIFTPRSDAPVAETWTETVSLQGAEGIGVLSSSQEVGMEPAMSSEDLPLIFEPFDEASPEGGTATAPPGGSVLASQPPAPAELATGTLMEADLGRVVTMDTDRALSDIPPPGAAEWPSPWQTSGVEMAEAAEPSRWPVSTVYPRAPADHTGADITQNPGRTPPTISATLSASVTQQRPMATVTKAALFPAARPKSGLEELESEEEEDEENEDTEDSEEEEEESDEDLTDGPAPAPASTRPPYSLIPPPPVWVQRNQGLARSWVELIREKAGYVSGMLAPVGIGIAGALLIVGALYSIRMIHRKRRNSFKHQRRKQTREVRTGQDQAMLLADSSEDEF</sequence>